<comment type="similarity">
    <text evidence="1">Belongs to the flagella basal body rod proteins family.</text>
</comment>
<reference evidence="3" key="1">
    <citation type="journal article" date="2014" name="Front. Microbiol.">
        <title>High frequency of phylogenetically diverse reductive dehalogenase-homologous genes in deep subseafloor sedimentary metagenomes.</title>
        <authorList>
            <person name="Kawai M."/>
            <person name="Futagami T."/>
            <person name="Toyoda A."/>
            <person name="Takaki Y."/>
            <person name="Nishi S."/>
            <person name="Hori S."/>
            <person name="Arai W."/>
            <person name="Tsubouchi T."/>
            <person name="Morono Y."/>
            <person name="Uchiyama I."/>
            <person name="Ito T."/>
            <person name="Fujiyama A."/>
            <person name="Inagaki F."/>
            <person name="Takami H."/>
        </authorList>
    </citation>
    <scope>NUCLEOTIDE SEQUENCE</scope>
    <source>
        <strain evidence="3">Expedition CK06-06</strain>
    </source>
</reference>
<protein>
    <recommendedName>
        <fullName evidence="2">Flagellar basal-body/hook protein C-terminal domain-containing protein</fullName>
    </recommendedName>
</protein>
<dbReference type="GO" id="GO:0009424">
    <property type="term" value="C:bacterial-type flagellum hook"/>
    <property type="evidence" value="ECO:0007669"/>
    <property type="project" value="InterPro"/>
</dbReference>
<dbReference type="GO" id="GO:0005198">
    <property type="term" value="F:structural molecule activity"/>
    <property type="evidence" value="ECO:0007669"/>
    <property type="project" value="InterPro"/>
</dbReference>
<sequence>AALGLNTFFTGYNASGIGVNTLVRDDPFRFAASQTGIGTNTDNAVVLAAFIDRPVASQNNASLADLYDRMVGETTQAASITRSVAEGARVFEDTLRGQKMATSGVALDEEAVRMISFQRSFQASARYIATLTELFDLVVSL</sequence>
<evidence type="ECO:0000256" key="1">
    <source>
        <dbReference type="ARBA" id="ARBA00009677"/>
    </source>
</evidence>
<evidence type="ECO:0000259" key="2">
    <source>
        <dbReference type="Pfam" id="PF06429"/>
    </source>
</evidence>
<dbReference type="PANTHER" id="PTHR30033:SF2">
    <property type="entry name" value="FLAGELLAR HOOK PROTEIN"/>
    <property type="match status" value="1"/>
</dbReference>
<dbReference type="GO" id="GO:0044780">
    <property type="term" value="P:bacterial-type flagellum assembly"/>
    <property type="evidence" value="ECO:0007669"/>
    <property type="project" value="InterPro"/>
</dbReference>
<comment type="caution">
    <text evidence="3">The sequence shown here is derived from an EMBL/GenBank/DDBJ whole genome shotgun (WGS) entry which is preliminary data.</text>
</comment>
<feature type="non-terminal residue" evidence="3">
    <location>
        <position position="1"/>
    </location>
</feature>
<gene>
    <name evidence="3" type="ORF">S01H1_77624</name>
</gene>
<accession>X0ZVB8</accession>
<name>X0ZVB8_9ZZZZ</name>
<dbReference type="Pfam" id="PF06429">
    <property type="entry name" value="Flg_bbr_C"/>
    <property type="match status" value="1"/>
</dbReference>
<dbReference type="PANTHER" id="PTHR30033">
    <property type="entry name" value="FLAGELLAR HOOK-ASSOCIATED PROTEIN 1"/>
    <property type="match status" value="1"/>
</dbReference>
<dbReference type="SUPFAM" id="SSF64518">
    <property type="entry name" value="Phase 1 flagellin"/>
    <property type="match status" value="1"/>
</dbReference>
<dbReference type="AlphaFoldDB" id="X0ZVB8"/>
<proteinExistence type="inferred from homology"/>
<dbReference type="InterPro" id="IPR002371">
    <property type="entry name" value="FlgK"/>
</dbReference>
<dbReference type="EMBL" id="BARS01052185">
    <property type="protein sequence ID" value="GAG52021.1"/>
    <property type="molecule type" value="Genomic_DNA"/>
</dbReference>
<organism evidence="3">
    <name type="scientific">marine sediment metagenome</name>
    <dbReference type="NCBI Taxonomy" id="412755"/>
    <lineage>
        <taxon>unclassified sequences</taxon>
        <taxon>metagenomes</taxon>
        <taxon>ecological metagenomes</taxon>
    </lineage>
</organism>
<evidence type="ECO:0000313" key="3">
    <source>
        <dbReference type="EMBL" id="GAG52021.1"/>
    </source>
</evidence>
<dbReference type="InterPro" id="IPR010930">
    <property type="entry name" value="Flg_bb/hook_C_dom"/>
</dbReference>
<feature type="domain" description="Flagellar basal-body/hook protein C-terminal" evidence="2">
    <location>
        <begin position="101"/>
        <end position="137"/>
    </location>
</feature>